<dbReference type="Proteomes" id="UP001487740">
    <property type="component" value="Unassembled WGS sequence"/>
</dbReference>
<feature type="region of interest" description="Disordered" evidence="1">
    <location>
        <begin position="1"/>
        <end position="46"/>
    </location>
</feature>
<gene>
    <name evidence="2" type="ORF">O3P69_007751</name>
</gene>
<proteinExistence type="predicted"/>
<accession>A0AAW0V090</accession>
<organism evidence="2 3">
    <name type="scientific">Scylla paramamosain</name>
    <name type="common">Mud crab</name>
    <dbReference type="NCBI Taxonomy" id="85552"/>
    <lineage>
        <taxon>Eukaryota</taxon>
        <taxon>Metazoa</taxon>
        <taxon>Ecdysozoa</taxon>
        <taxon>Arthropoda</taxon>
        <taxon>Crustacea</taxon>
        <taxon>Multicrustacea</taxon>
        <taxon>Malacostraca</taxon>
        <taxon>Eumalacostraca</taxon>
        <taxon>Eucarida</taxon>
        <taxon>Decapoda</taxon>
        <taxon>Pleocyemata</taxon>
        <taxon>Brachyura</taxon>
        <taxon>Eubrachyura</taxon>
        <taxon>Portunoidea</taxon>
        <taxon>Portunidae</taxon>
        <taxon>Portuninae</taxon>
        <taxon>Scylla</taxon>
    </lineage>
</organism>
<keyword evidence="3" id="KW-1185">Reference proteome</keyword>
<evidence type="ECO:0000313" key="3">
    <source>
        <dbReference type="Proteomes" id="UP001487740"/>
    </source>
</evidence>
<reference evidence="2 3" key="1">
    <citation type="submission" date="2023-03" db="EMBL/GenBank/DDBJ databases">
        <title>High-quality genome of Scylla paramamosain provides insights in environmental adaptation.</title>
        <authorList>
            <person name="Zhang L."/>
        </authorList>
    </citation>
    <scope>NUCLEOTIDE SEQUENCE [LARGE SCALE GENOMIC DNA]</scope>
    <source>
        <strain evidence="2">LZ_2023a</strain>
        <tissue evidence="2">Muscle</tissue>
    </source>
</reference>
<comment type="caution">
    <text evidence="2">The sequence shown here is derived from an EMBL/GenBank/DDBJ whole genome shotgun (WGS) entry which is preliminary data.</text>
</comment>
<evidence type="ECO:0000313" key="2">
    <source>
        <dbReference type="EMBL" id="KAK8404706.1"/>
    </source>
</evidence>
<feature type="compositionally biased region" description="Polar residues" evidence="1">
    <location>
        <begin position="30"/>
        <end position="46"/>
    </location>
</feature>
<feature type="compositionally biased region" description="Low complexity" evidence="1">
    <location>
        <begin position="11"/>
        <end position="22"/>
    </location>
</feature>
<evidence type="ECO:0000256" key="1">
    <source>
        <dbReference type="SAM" id="MobiDB-lite"/>
    </source>
</evidence>
<sequence>MGTIGEGQTCSRARAGSSSLRLTKPKRNGLCTTTNRETHQVGTSATEHSLSYQLEARAPATLTFLQRITFMDSQLEDTGRKLNVAEVIRMASDRGLGFSIPTPILSKGCAQLRHSHFLSVSRSYTQPQSEDHVASLGIVTCEVPPCNQVPVFRRRYLAACVLALSSSPFHADSLPWSQSGLLPPRRHAQHVLTPVNMPPPLYGR</sequence>
<name>A0AAW0V090_SCYPA</name>
<dbReference type="AlphaFoldDB" id="A0AAW0V090"/>
<protein>
    <submittedName>
        <fullName evidence="2">Uncharacterized protein</fullName>
    </submittedName>
</protein>
<feature type="compositionally biased region" description="Polar residues" evidence="1">
    <location>
        <begin position="1"/>
        <end position="10"/>
    </location>
</feature>
<dbReference type="EMBL" id="JARAKH010000004">
    <property type="protein sequence ID" value="KAK8404706.1"/>
    <property type="molecule type" value="Genomic_DNA"/>
</dbReference>